<dbReference type="InterPro" id="IPR017853">
    <property type="entry name" value="GH"/>
</dbReference>
<dbReference type="AlphaFoldDB" id="A0A9W6WJE3"/>
<dbReference type="GO" id="GO:1904462">
    <property type="term" value="P:ergosteryl 3-beta-D-glucoside catabolic process"/>
    <property type="evidence" value="ECO:0007669"/>
    <property type="project" value="TreeGrafter"/>
</dbReference>
<evidence type="ECO:0000313" key="6">
    <source>
        <dbReference type="Proteomes" id="UP001165063"/>
    </source>
</evidence>
<comment type="caution">
    <text evidence="5">The sequence shown here is derived from an EMBL/GenBank/DDBJ whole genome shotgun (WGS) entry which is preliminary data.</text>
</comment>
<reference evidence="5" key="1">
    <citation type="submission" date="2023-04" db="EMBL/GenBank/DDBJ databases">
        <title>Ambrosiozyma monospora NBRC 1965.</title>
        <authorList>
            <person name="Ichikawa N."/>
            <person name="Sato H."/>
            <person name="Tonouchi N."/>
        </authorList>
    </citation>
    <scope>NUCLEOTIDE SEQUENCE</scope>
    <source>
        <strain evidence="5">NBRC 1965</strain>
    </source>
</reference>
<dbReference type="InterPro" id="IPR018087">
    <property type="entry name" value="Glyco_hydro_5_CS"/>
</dbReference>
<dbReference type="PROSITE" id="PS00659">
    <property type="entry name" value="GLYCOSYL_HYDROL_F5"/>
    <property type="match status" value="1"/>
</dbReference>
<dbReference type="Gene3D" id="3.20.20.80">
    <property type="entry name" value="Glycosidases"/>
    <property type="match status" value="2"/>
</dbReference>
<dbReference type="Pfam" id="PF00150">
    <property type="entry name" value="Cellulase"/>
    <property type="match status" value="1"/>
</dbReference>
<gene>
    <name evidence="5" type="ORF">Amon01_000959000</name>
</gene>
<dbReference type="SUPFAM" id="SSF51445">
    <property type="entry name" value="(Trans)glycosidases"/>
    <property type="match status" value="1"/>
</dbReference>
<dbReference type="GO" id="GO:0000272">
    <property type="term" value="P:polysaccharide catabolic process"/>
    <property type="evidence" value="ECO:0007669"/>
    <property type="project" value="InterPro"/>
</dbReference>
<evidence type="ECO:0000256" key="1">
    <source>
        <dbReference type="ARBA" id="ARBA00005641"/>
    </source>
</evidence>
<keyword evidence="2" id="KW-0378">Hydrolase</keyword>
<feature type="domain" description="Glycoside hydrolase family 5" evidence="4">
    <location>
        <begin position="117"/>
        <end position="178"/>
    </location>
</feature>
<name>A0A9W6WJE3_AMBMO</name>
<accession>A0A9W6WJE3</accession>
<dbReference type="InterPro" id="IPR052066">
    <property type="entry name" value="Glycosphingolipid_Hydrolases"/>
</dbReference>
<dbReference type="FunFam" id="3.20.20.80:FF:000174">
    <property type="entry name" value="YIR007W-like protein"/>
    <property type="match status" value="1"/>
</dbReference>
<protein>
    <submittedName>
        <fullName evidence="5">Unnamed protein product</fullName>
    </submittedName>
</protein>
<keyword evidence="6" id="KW-1185">Reference proteome</keyword>
<proteinExistence type="inferred from homology"/>
<sequence length="675" mass="77151">MKGKGYNPIPTDIIKEQPSFETSPLMTNSNLERVTLSELQSVIKTQKLTTDLKGNFIETETGRRIQLRGVNLAASTKLPRRPLTTSYMNPQQCGLYDEGDHVSFVGRPFPLEEAYEHFSRIKLWGHNTLRYIITWEALEHEGPDIYDDDYIDYTIEILKIIREIGGLYVFIDPHQDVWSRFTGGSGAPMWTLYAAGLEPRNFSSTGAASLHNCAKDPAQYTKMVWATNYYKLASEVMFTMFFSGKLFLPRAIINGANIQDYLQDHFIGAIDYFLKRVREKAPELFESVIIGVETMNEPNSGLYGFPNLNEYPKDQELKLDASPTAIQGMRLGMGYSEVVEEYYLSVFGPRKKGTVEVDPKGVKAWVTNDRMDKHYGFNRDPRWKLGECIFAQHGIWNSHSGKLLIPNYFAVSPNDGKDLDISTFVNENFIDFYRKFKTMVNNFDDELFVVLQQPVFEIPPNLKGTSLIDKKTISAHHYYDGMSLMFKTWNRRYNVDTLGIMRGRYLNPVFGLIFGEANIRRSFRKQLGEMKIESNEKLGEDIPVIMSEIGMPFDMDDKHAYITGDYSSQESANDAILFALEGNALNFTYWCYNPENNHEWGDNWNLEDFSLYSKDDANDGTSEIDTSNYGSYLEWITNAGSLASSSSGGTAKTKKIHYQKINNGPEYKSHYQSSH</sequence>
<evidence type="ECO:0000259" key="4">
    <source>
        <dbReference type="Pfam" id="PF00150"/>
    </source>
</evidence>
<dbReference type="PANTHER" id="PTHR31308:SF5">
    <property type="entry name" value="ERGOSTERYL-BETA-GLUCOSIDASE"/>
    <property type="match status" value="1"/>
</dbReference>
<evidence type="ECO:0000256" key="2">
    <source>
        <dbReference type="ARBA" id="ARBA00022801"/>
    </source>
</evidence>
<dbReference type="Proteomes" id="UP001165063">
    <property type="component" value="Unassembled WGS sequence"/>
</dbReference>
<dbReference type="EMBL" id="BSXU01012366">
    <property type="protein sequence ID" value="GME77018.1"/>
    <property type="molecule type" value="Genomic_DNA"/>
</dbReference>
<keyword evidence="3" id="KW-0326">Glycosidase</keyword>
<organism evidence="5 6">
    <name type="scientific">Ambrosiozyma monospora</name>
    <name type="common">Yeast</name>
    <name type="synonym">Endomycopsis monosporus</name>
    <dbReference type="NCBI Taxonomy" id="43982"/>
    <lineage>
        <taxon>Eukaryota</taxon>
        <taxon>Fungi</taxon>
        <taxon>Dikarya</taxon>
        <taxon>Ascomycota</taxon>
        <taxon>Saccharomycotina</taxon>
        <taxon>Pichiomycetes</taxon>
        <taxon>Pichiales</taxon>
        <taxon>Pichiaceae</taxon>
        <taxon>Ambrosiozyma</taxon>
    </lineage>
</organism>
<evidence type="ECO:0000256" key="3">
    <source>
        <dbReference type="ARBA" id="ARBA00023295"/>
    </source>
</evidence>
<dbReference type="InterPro" id="IPR001547">
    <property type="entry name" value="Glyco_hydro_5"/>
</dbReference>
<dbReference type="PANTHER" id="PTHR31308">
    <property type="match status" value="1"/>
</dbReference>
<dbReference type="GO" id="GO:0050295">
    <property type="term" value="F:steryl-beta-glucosidase activity"/>
    <property type="evidence" value="ECO:0007669"/>
    <property type="project" value="TreeGrafter"/>
</dbReference>
<comment type="similarity">
    <text evidence="1">Belongs to the glycosyl hydrolase 5 (cellulase A) family.</text>
</comment>
<dbReference type="OrthoDB" id="9971853at2759"/>
<evidence type="ECO:0000313" key="5">
    <source>
        <dbReference type="EMBL" id="GME77018.1"/>
    </source>
</evidence>